<feature type="transmembrane region" description="Helical" evidence="3">
    <location>
        <begin position="363"/>
        <end position="385"/>
    </location>
</feature>
<reference evidence="5" key="1">
    <citation type="submission" date="2020-11" db="EMBL/GenBank/DDBJ databases">
        <authorList>
            <consortium name="DOE Joint Genome Institute"/>
            <person name="Ahrendt S."/>
            <person name="Riley R."/>
            <person name="Andreopoulos W."/>
            <person name="Labutti K."/>
            <person name="Pangilinan J."/>
            <person name="Ruiz-Duenas F.J."/>
            <person name="Barrasa J.M."/>
            <person name="Sanchez-Garcia M."/>
            <person name="Camarero S."/>
            <person name="Miyauchi S."/>
            <person name="Serrano A."/>
            <person name="Linde D."/>
            <person name="Babiker R."/>
            <person name="Drula E."/>
            <person name="Ayuso-Fernandez I."/>
            <person name="Pacheco R."/>
            <person name="Padilla G."/>
            <person name="Ferreira P."/>
            <person name="Barriuso J."/>
            <person name="Kellner H."/>
            <person name="Castanera R."/>
            <person name="Alfaro M."/>
            <person name="Ramirez L."/>
            <person name="Pisabarro A.G."/>
            <person name="Kuo A."/>
            <person name="Tritt A."/>
            <person name="Lipzen A."/>
            <person name="He G."/>
            <person name="Yan M."/>
            <person name="Ng V."/>
            <person name="Cullen D."/>
            <person name="Martin F."/>
            <person name="Rosso M.-N."/>
            <person name="Henrissat B."/>
            <person name="Hibbett D."/>
            <person name="Martinez A.T."/>
            <person name="Grigoriev I.V."/>
        </authorList>
    </citation>
    <scope>NUCLEOTIDE SEQUENCE</scope>
    <source>
        <strain evidence="5">AH 40177</strain>
    </source>
</reference>
<feature type="chain" id="PRO_5040252175" description="t-SNARE coiled-coil homology domain-containing protein" evidence="4">
    <location>
        <begin position="21"/>
        <end position="388"/>
    </location>
</feature>
<feature type="signal peptide" evidence="4">
    <location>
        <begin position="1"/>
        <end position="20"/>
    </location>
</feature>
<evidence type="ECO:0000256" key="3">
    <source>
        <dbReference type="SAM" id="Phobius"/>
    </source>
</evidence>
<comment type="caution">
    <text evidence="5">The sequence shown here is derived from an EMBL/GenBank/DDBJ whole genome shotgun (WGS) entry which is preliminary data.</text>
</comment>
<protein>
    <recommendedName>
        <fullName evidence="7">t-SNARE coiled-coil homology domain-containing protein</fullName>
    </recommendedName>
</protein>
<dbReference type="OrthoDB" id="4096268at2759"/>
<evidence type="ECO:0000313" key="5">
    <source>
        <dbReference type="EMBL" id="KAF9074573.1"/>
    </source>
</evidence>
<dbReference type="EMBL" id="JADNRY010000012">
    <property type="protein sequence ID" value="KAF9074573.1"/>
    <property type="molecule type" value="Genomic_DNA"/>
</dbReference>
<evidence type="ECO:0000313" key="6">
    <source>
        <dbReference type="Proteomes" id="UP000772434"/>
    </source>
</evidence>
<proteinExistence type="predicted"/>
<dbReference type="Gene3D" id="1.10.287.1490">
    <property type="match status" value="1"/>
</dbReference>
<keyword evidence="4" id="KW-0732">Signal</keyword>
<gene>
    <name evidence="5" type="ORF">BDP27DRAFT_139112</name>
</gene>
<keyword evidence="1" id="KW-0175">Coiled coil</keyword>
<dbReference type="AlphaFoldDB" id="A0A9P5Q320"/>
<keyword evidence="3" id="KW-1133">Transmembrane helix</keyword>
<keyword evidence="3" id="KW-0472">Membrane</keyword>
<feature type="coiled-coil region" evidence="1">
    <location>
        <begin position="221"/>
        <end position="283"/>
    </location>
</feature>
<organism evidence="5 6">
    <name type="scientific">Rhodocollybia butyracea</name>
    <dbReference type="NCBI Taxonomy" id="206335"/>
    <lineage>
        <taxon>Eukaryota</taxon>
        <taxon>Fungi</taxon>
        <taxon>Dikarya</taxon>
        <taxon>Basidiomycota</taxon>
        <taxon>Agaricomycotina</taxon>
        <taxon>Agaricomycetes</taxon>
        <taxon>Agaricomycetidae</taxon>
        <taxon>Agaricales</taxon>
        <taxon>Marasmiineae</taxon>
        <taxon>Omphalotaceae</taxon>
        <taxon>Rhodocollybia</taxon>
    </lineage>
</organism>
<evidence type="ECO:0000256" key="4">
    <source>
        <dbReference type="SAM" id="SignalP"/>
    </source>
</evidence>
<evidence type="ECO:0000256" key="1">
    <source>
        <dbReference type="SAM" id="Coils"/>
    </source>
</evidence>
<sequence length="388" mass="43373">MHKFFSTVWTLRLAWPNAISTGYDIDGMRSDMDELRNDTDAQRIEVDGVRNDLADSTQGIREDMRMNVDTLRRDVDGVRGDIEVVRGDVDAVQIDMSGVKDDIDTIHGDVAGLQGDIGNAQNDVDGLRLDFIEVRRDIDDLMVRYGPGDIKEEIKETTRGKFDEVWTDINRVRADMNTLQQQLGDDQARGLEDWDYESPLDKVRARLDDVETKNRSLWGQVGDMKQRLDSQEEEMNLLRAREDSTAGRIQELQGMVDEILKIKEKSTAELETLTAARIEAENELRIVIDMRKQAALAAQAISASSDVVHSSLKRKRADESDDLDHEILDNMESSSSSTISPDVDGLMVPTPKRARRIARARRVGTVVAQTAVAVTIGAAAAWTALAFS</sequence>
<feature type="region of interest" description="Disordered" evidence="2">
    <location>
        <begin position="312"/>
        <end position="346"/>
    </location>
</feature>
<evidence type="ECO:0008006" key="7">
    <source>
        <dbReference type="Google" id="ProtNLM"/>
    </source>
</evidence>
<dbReference type="Proteomes" id="UP000772434">
    <property type="component" value="Unassembled WGS sequence"/>
</dbReference>
<keyword evidence="6" id="KW-1185">Reference proteome</keyword>
<evidence type="ECO:0000256" key="2">
    <source>
        <dbReference type="SAM" id="MobiDB-lite"/>
    </source>
</evidence>
<keyword evidence="3" id="KW-0812">Transmembrane</keyword>
<name>A0A9P5Q320_9AGAR</name>
<accession>A0A9P5Q320</accession>